<keyword evidence="9" id="KW-0482">Metalloprotease</keyword>
<evidence type="ECO:0000256" key="8">
    <source>
        <dbReference type="ARBA" id="ARBA00022801"/>
    </source>
</evidence>
<evidence type="ECO:0000313" key="10">
    <source>
        <dbReference type="EMBL" id="HGU34009.1"/>
    </source>
</evidence>
<dbReference type="SUPFAM" id="SSF144052">
    <property type="entry name" value="Thermophilic metalloprotease-like"/>
    <property type="match status" value="1"/>
</dbReference>
<dbReference type="PANTHER" id="PTHR34448:SF1">
    <property type="entry name" value="BLL6088 PROTEIN"/>
    <property type="match status" value="1"/>
</dbReference>
<keyword evidence="8" id="KW-0378">Hydrolase</keyword>
<comment type="caution">
    <text evidence="10">The sequence shown here is derived from an EMBL/GenBank/DDBJ whole genome shotgun (WGS) entry which is preliminary data.</text>
</comment>
<evidence type="ECO:0000256" key="6">
    <source>
        <dbReference type="ARBA" id="ARBA00022670"/>
    </source>
</evidence>
<evidence type="ECO:0000256" key="3">
    <source>
        <dbReference type="ARBA" id="ARBA00001947"/>
    </source>
</evidence>
<reference evidence="10" key="1">
    <citation type="journal article" date="2020" name="mSystems">
        <title>Genome- and Community-Level Interaction Insights into Carbon Utilization and Element Cycling Functions of Hydrothermarchaeota in Hydrothermal Sediment.</title>
        <authorList>
            <person name="Zhou Z."/>
            <person name="Liu Y."/>
            <person name="Xu W."/>
            <person name="Pan J."/>
            <person name="Luo Z.H."/>
            <person name="Li M."/>
        </authorList>
    </citation>
    <scope>NUCLEOTIDE SEQUENCE [LARGE SCALE GENOMIC DNA]</scope>
    <source>
        <strain evidence="10">SpSt-477</strain>
    </source>
</reference>
<dbReference type="GO" id="GO:0008237">
    <property type="term" value="F:metallopeptidase activity"/>
    <property type="evidence" value="ECO:0007669"/>
    <property type="project" value="UniProtKB-KW"/>
</dbReference>
<dbReference type="Pfam" id="PF02073">
    <property type="entry name" value="Peptidase_M29"/>
    <property type="match status" value="1"/>
</dbReference>
<dbReference type="EMBL" id="DSUH01000327">
    <property type="protein sequence ID" value="HGU34009.1"/>
    <property type="molecule type" value="Genomic_DNA"/>
</dbReference>
<protein>
    <submittedName>
        <fullName evidence="10">Aminopeptidase</fullName>
    </submittedName>
</protein>
<dbReference type="Gene3D" id="3.40.1830.10">
    <property type="entry name" value="Thermophilic metalloprotease (M29)"/>
    <property type="match status" value="1"/>
</dbReference>
<keyword evidence="5 10" id="KW-0031">Aminopeptidase</keyword>
<comment type="similarity">
    <text evidence="4">Belongs to the peptidase M29 family.</text>
</comment>
<evidence type="ECO:0000256" key="9">
    <source>
        <dbReference type="ARBA" id="ARBA00023049"/>
    </source>
</evidence>
<evidence type="ECO:0000256" key="7">
    <source>
        <dbReference type="ARBA" id="ARBA00022723"/>
    </source>
</evidence>
<dbReference type="GO" id="GO:0006508">
    <property type="term" value="P:proteolysis"/>
    <property type="evidence" value="ECO:0007669"/>
    <property type="project" value="UniProtKB-KW"/>
</dbReference>
<organism evidence="10">
    <name type="scientific">Desulfatirhabdium butyrativorans</name>
    <dbReference type="NCBI Taxonomy" id="340467"/>
    <lineage>
        <taxon>Bacteria</taxon>
        <taxon>Pseudomonadati</taxon>
        <taxon>Thermodesulfobacteriota</taxon>
        <taxon>Desulfobacteria</taxon>
        <taxon>Desulfobacterales</taxon>
        <taxon>Desulfatirhabdiaceae</taxon>
        <taxon>Desulfatirhabdium</taxon>
    </lineage>
</organism>
<sequence length="400" mass="45510">MFTEEQLQRYAHILIWGLKTARTAPFRKNDIVLIRFDRPAIGLMEILYDMLLAEGFHPVTRMLATPKMETSFYTRSGSRQLTFIAPGDEELYRNLNGSIAILAPESITHLKHIEPSRIGKSLLSRKRLRDISTEREQQGLFGWTLCAYPTQEQADQAGIDIETYADQIVKACFLDQPDPLVEWKRVFRRAGAIKKWLNNLDVESYRIESEHTDLTITPGKCRQWIGVTGHNIPSFELFLSPDWRGTTGVYYSDQPSYRSGNIVQGIRLEFRKGQVIHAFAEVGEEFLRKQIAIDMGACRVGEFSLTDKRFSRIDRFMANTLFDENFGGPYGNCHIAIGSSYADTYSGNQAELTPKMKKALGFNDSALHWDLVNTEPKRVTAKLKSGQSLAIYENGMFLNG</sequence>
<evidence type="ECO:0000256" key="2">
    <source>
        <dbReference type="ARBA" id="ARBA00001946"/>
    </source>
</evidence>
<comment type="cofactor">
    <cofactor evidence="2">
        <name>Mg(2+)</name>
        <dbReference type="ChEBI" id="CHEBI:18420"/>
    </cofactor>
</comment>
<proteinExistence type="inferred from homology"/>
<name>A0A7C4VRE9_9BACT</name>
<dbReference type="PANTHER" id="PTHR34448">
    <property type="entry name" value="AMINOPEPTIDASE"/>
    <property type="match status" value="1"/>
</dbReference>
<dbReference type="InterPro" id="IPR052170">
    <property type="entry name" value="M29_Exopeptidase"/>
</dbReference>
<dbReference type="InterPro" id="IPR000787">
    <property type="entry name" value="Peptidase_M29"/>
</dbReference>
<comment type="cofactor">
    <cofactor evidence="1">
        <name>Co(2+)</name>
        <dbReference type="ChEBI" id="CHEBI:48828"/>
    </cofactor>
</comment>
<dbReference type="AlphaFoldDB" id="A0A7C4VRE9"/>
<dbReference type="GO" id="GO:0046872">
    <property type="term" value="F:metal ion binding"/>
    <property type="evidence" value="ECO:0007669"/>
    <property type="project" value="UniProtKB-KW"/>
</dbReference>
<evidence type="ECO:0000256" key="1">
    <source>
        <dbReference type="ARBA" id="ARBA00001941"/>
    </source>
</evidence>
<dbReference type="GO" id="GO:0004177">
    <property type="term" value="F:aminopeptidase activity"/>
    <property type="evidence" value="ECO:0007669"/>
    <property type="project" value="UniProtKB-KW"/>
</dbReference>
<dbReference type="InterPro" id="IPR035097">
    <property type="entry name" value="M29_N-terminal"/>
</dbReference>
<gene>
    <name evidence="10" type="ORF">ENS29_14360</name>
</gene>
<keyword evidence="6" id="KW-0645">Protease</keyword>
<accession>A0A7C4VRE9</accession>
<evidence type="ECO:0000256" key="4">
    <source>
        <dbReference type="ARBA" id="ARBA00008236"/>
    </source>
</evidence>
<keyword evidence="7" id="KW-0479">Metal-binding</keyword>
<comment type="cofactor">
    <cofactor evidence="3">
        <name>Zn(2+)</name>
        <dbReference type="ChEBI" id="CHEBI:29105"/>
    </cofactor>
</comment>
<evidence type="ECO:0000256" key="5">
    <source>
        <dbReference type="ARBA" id="ARBA00022438"/>
    </source>
</evidence>